<dbReference type="Pfam" id="PF12843">
    <property type="entry name" value="QSregVF_b"/>
    <property type="match status" value="1"/>
</dbReference>
<gene>
    <name evidence="1" type="ORF">HQ865_20420</name>
</gene>
<proteinExistence type="predicted"/>
<dbReference type="EMBL" id="CP054139">
    <property type="protein sequence ID" value="QKJ32027.1"/>
    <property type="molecule type" value="Genomic_DNA"/>
</dbReference>
<accession>A0A7D4Q5Y0</accession>
<name>A0A7D4Q5Y0_9SPHI</name>
<dbReference type="KEGG" id="mmab:HQ865_20420"/>
<evidence type="ECO:0000313" key="1">
    <source>
        <dbReference type="EMBL" id="QKJ32027.1"/>
    </source>
</evidence>
<reference evidence="1 2" key="1">
    <citation type="submission" date="2020-05" db="EMBL/GenBank/DDBJ databases">
        <title>Mucilaginibacter mali sp. nov.</title>
        <authorList>
            <person name="Kim H.S."/>
            <person name="Lee K.C."/>
            <person name="Suh M.K."/>
            <person name="Kim J.-S."/>
            <person name="Han K.-I."/>
            <person name="Eom M.K."/>
            <person name="Shin Y.K."/>
            <person name="Lee J.-S."/>
        </authorList>
    </citation>
    <scope>NUCLEOTIDE SEQUENCE [LARGE SCALE GENOMIC DNA]</scope>
    <source>
        <strain evidence="1 2">G2-14</strain>
    </source>
</reference>
<evidence type="ECO:0000313" key="2">
    <source>
        <dbReference type="Proteomes" id="UP000505355"/>
    </source>
</evidence>
<organism evidence="1 2">
    <name type="scientific">Mucilaginibacter mali</name>
    <dbReference type="NCBI Taxonomy" id="2740462"/>
    <lineage>
        <taxon>Bacteria</taxon>
        <taxon>Pseudomonadati</taxon>
        <taxon>Bacteroidota</taxon>
        <taxon>Sphingobacteriia</taxon>
        <taxon>Sphingobacteriales</taxon>
        <taxon>Sphingobacteriaceae</taxon>
        <taxon>Mucilaginibacter</taxon>
    </lineage>
</organism>
<keyword evidence="2" id="KW-1185">Reference proteome</keyword>
<dbReference type="InterPro" id="IPR024530">
    <property type="entry name" value="QSregVF_b"/>
</dbReference>
<dbReference type="Proteomes" id="UP000505355">
    <property type="component" value="Chromosome"/>
</dbReference>
<dbReference type="AlphaFoldDB" id="A0A7D4Q5Y0"/>
<dbReference type="RefSeq" id="WP_173416679.1">
    <property type="nucleotide sequence ID" value="NZ_CP054139.1"/>
</dbReference>
<sequence length="81" mass="9271">MENVQPNPQVLIDIVQTRMPYGKYKGTIIADLPIYYLEWMSGKGFTKDKMGMLLSTAFEIKTNGLSEILYQVKKALAQQNR</sequence>
<protein>
    <submittedName>
        <fullName evidence="1">DUF3820 family protein</fullName>
    </submittedName>
</protein>